<gene>
    <name evidence="1" type="ORF">QO006_001583</name>
</gene>
<organism evidence="1 2">
    <name type="scientific">Deinococcus enclensis</name>
    <dbReference type="NCBI Taxonomy" id="1049582"/>
    <lineage>
        <taxon>Bacteria</taxon>
        <taxon>Thermotogati</taxon>
        <taxon>Deinococcota</taxon>
        <taxon>Deinococci</taxon>
        <taxon>Deinococcales</taxon>
        <taxon>Deinococcaceae</taxon>
        <taxon>Deinococcus</taxon>
    </lineage>
</organism>
<comment type="caution">
    <text evidence="1">The sequence shown here is derived from an EMBL/GenBank/DDBJ whole genome shotgun (WGS) entry which is preliminary data.</text>
</comment>
<keyword evidence="2" id="KW-1185">Reference proteome</keyword>
<name>A0ABT9MC41_9DEIO</name>
<dbReference type="Proteomes" id="UP001232163">
    <property type="component" value="Unassembled WGS sequence"/>
</dbReference>
<accession>A0ABT9MC41</accession>
<sequence length="47" mass="5397">MNRRTMQRLTWAPDRAGHTGIPLLTLRAHRQTQPLTPNQLFTVEGQS</sequence>
<evidence type="ECO:0000313" key="1">
    <source>
        <dbReference type="EMBL" id="MDP9764158.1"/>
    </source>
</evidence>
<proteinExistence type="predicted"/>
<evidence type="ECO:0000313" key="2">
    <source>
        <dbReference type="Proteomes" id="UP001232163"/>
    </source>
</evidence>
<dbReference type="EMBL" id="JAURUR010000003">
    <property type="protein sequence ID" value="MDP9764158.1"/>
    <property type="molecule type" value="Genomic_DNA"/>
</dbReference>
<reference evidence="1 2" key="1">
    <citation type="submission" date="2023-07" db="EMBL/GenBank/DDBJ databases">
        <title>Genomic Encyclopedia of Type Strains, Phase IV (KMG-IV): sequencing the most valuable type-strain genomes for metagenomic binning, comparative biology and taxonomic classification.</title>
        <authorList>
            <person name="Goeker M."/>
        </authorList>
    </citation>
    <scope>NUCLEOTIDE SEQUENCE [LARGE SCALE GENOMIC DNA]</scope>
    <source>
        <strain evidence="1 2">NIO-1023</strain>
    </source>
</reference>
<protein>
    <submittedName>
        <fullName evidence="1">Uncharacterized protein</fullName>
    </submittedName>
</protein>